<gene>
    <name evidence="1" type="ORF">KUA55_16325</name>
</gene>
<evidence type="ECO:0000313" key="2">
    <source>
        <dbReference type="Proteomes" id="UP000774130"/>
    </source>
</evidence>
<organism evidence="1 2">
    <name type="scientific">Enterococcus alishanensis</name>
    <dbReference type="NCBI Taxonomy" id="1303817"/>
    <lineage>
        <taxon>Bacteria</taxon>
        <taxon>Bacillati</taxon>
        <taxon>Bacillota</taxon>
        <taxon>Bacilli</taxon>
        <taxon>Lactobacillales</taxon>
        <taxon>Enterococcaceae</taxon>
        <taxon>Enterococcus</taxon>
    </lineage>
</organism>
<accession>A0ABS6THG9</accession>
<reference evidence="1 2" key="1">
    <citation type="submission" date="2021-06" db="EMBL/GenBank/DDBJ databases">
        <title>Enterococcus alishanensis sp. nov., a novel lactic acid bacterium isolated from fresh coffee beans.</title>
        <authorList>
            <person name="Chen Y.-S."/>
        </authorList>
    </citation>
    <scope>NUCLEOTIDE SEQUENCE [LARGE SCALE GENOMIC DNA]</scope>
    <source>
        <strain evidence="1 2">ALS3</strain>
    </source>
</reference>
<dbReference type="EMBL" id="JAHUZB010000009">
    <property type="protein sequence ID" value="MBV7392250.1"/>
    <property type="molecule type" value="Genomic_DNA"/>
</dbReference>
<comment type="caution">
    <text evidence="1">The sequence shown here is derived from an EMBL/GenBank/DDBJ whole genome shotgun (WGS) entry which is preliminary data.</text>
</comment>
<keyword evidence="2" id="KW-1185">Reference proteome</keyword>
<evidence type="ECO:0000313" key="1">
    <source>
        <dbReference type="EMBL" id="MBV7392250.1"/>
    </source>
</evidence>
<protein>
    <submittedName>
        <fullName evidence="1">Uncharacterized protein</fullName>
    </submittedName>
</protein>
<dbReference type="Proteomes" id="UP000774130">
    <property type="component" value="Unassembled WGS sequence"/>
</dbReference>
<name>A0ABS6THG9_9ENTE</name>
<sequence>MGARYPREKGNNITSPAKKRIAEKIPKKGFAVLFFKNSVVVPVTIPLIERKIPKNIRASTTKNIDMIKIEIVIMVVS</sequence>
<proteinExistence type="predicted"/>
<dbReference type="RefSeq" id="WP_218327463.1">
    <property type="nucleotide sequence ID" value="NZ_JAHUZB010000009.1"/>
</dbReference>